<evidence type="ECO:0000256" key="4">
    <source>
        <dbReference type="ARBA" id="ARBA00011233"/>
    </source>
</evidence>
<comment type="subunit">
    <text evidence="4">Homotrimer.</text>
</comment>
<evidence type="ECO:0000256" key="2">
    <source>
        <dbReference type="ARBA" id="ARBA00001973"/>
    </source>
</evidence>
<evidence type="ECO:0000256" key="3">
    <source>
        <dbReference type="ARBA" id="ARBA00010609"/>
    </source>
</evidence>
<dbReference type="InterPro" id="IPR001287">
    <property type="entry name" value="NO2-reductase_Cu"/>
</dbReference>
<dbReference type="PANTHER" id="PTHR11709">
    <property type="entry name" value="MULTI-COPPER OXIDASE"/>
    <property type="match status" value="1"/>
</dbReference>
<dbReference type="PROSITE" id="PS00080">
    <property type="entry name" value="MULTICOPPER_OXIDASE2"/>
    <property type="match status" value="1"/>
</dbReference>
<dbReference type="SUPFAM" id="SSF49503">
    <property type="entry name" value="Cupredoxins"/>
    <property type="match status" value="3"/>
</dbReference>
<evidence type="ECO:0000313" key="17">
    <source>
        <dbReference type="Proteomes" id="UP001189619"/>
    </source>
</evidence>
<dbReference type="InterPro" id="IPR011706">
    <property type="entry name" value="Cu-oxidase_C"/>
</dbReference>
<dbReference type="InterPro" id="IPR011707">
    <property type="entry name" value="Cu-oxidase-like_N"/>
</dbReference>
<evidence type="ECO:0000256" key="6">
    <source>
        <dbReference type="ARBA" id="ARBA00017290"/>
    </source>
</evidence>
<evidence type="ECO:0000256" key="12">
    <source>
        <dbReference type="PIRSR" id="PIRSR601287-1"/>
    </source>
</evidence>
<keyword evidence="7 12" id="KW-0479">Metal-binding</keyword>
<accession>A0AA48RFZ0</accession>
<reference evidence="16" key="1">
    <citation type="submission" date="2023-07" db="EMBL/GenBank/DDBJ databases">
        <authorList>
            <person name="Ivanov I."/>
            <person name="Teneva D."/>
            <person name="Stoikov I."/>
        </authorList>
    </citation>
    <scope>NUCLEOTIDE SEQUENCE</scope>
    <source>
        <strain evidence="16">4475</strain>
    </source>
</reference>
<keyword evidence="13" id="KW-0812">Transmembrane</keyword>
<feature type="domain" description="Plastocyanin-like" evidence="14">
    <location>
        <begin position="576"/>
        <end position="682"/>
    </location>
</feature>
<comment type="catalytic activity">
    <reaction evidence="11">
        <text>nitric oxide + Fe(III)-[cytochrome c] + H2O = Fe(II)-[cytochrome c] + nitrite + 2 H(+)</text>
        <dbReference type="Rhea" id="RHEA:15233"/>
        <dbReference type="Rhea" id="RHEA-COMP:10350"/>
        <dbReference type="Rhea" id="RHEA-COMP:14399"/>
        <dbReference type="ChEBI" id="CHEBI:15377"/>
        <dbReference type="ChEBI" id="CHEBI:15378"/>
        <dbReference type="ChEBI" id="CHEBI:16301"/>
        <dbReference type="ChEBI" id="CHEBI:16480"/>
        <dbReference type="ChEBI" id="CHEBI:29033"/>
        <dbReference type="ChEBI" id="CHEBI:29034"/>
        <dbReference type="EC" id="1.7.2.1"/>
    </reaction>
</comment>
<dbReference type="InterPro" id="IPR002355">
    <property type="entry name" value="Cu_oxidase_Cu_BS"/>
</dbReference>
<feature type="transmembrane region" description="Helical" evidence="13">
    <location>
        <begin position="115"/>
        <end position="137"/>
    </location>
</feature>
<dbReference type="InterPro" id="IPR045087">
    <property type="entry name" value="Cu-oxidase_fam"/>
</dbReference>
<dbReference type="KEGG" id="bayd:BSPP4475_02735"/>
<dbReference type="GO" id="GO:0050421">
    <property type="term" value="F:nitrite reductase (NO-forming) activity"/>
    <property type="evidence" value="ECO:0007669"/>
    <property type="project" value="UniProtKB-EC"/>
</dbReference>
<evidence type="ECO:0000256" key="8">
    <source>
        <dbReference type="ARBA" id="ARBA00022737"/>
    </source>
</evidence>
<keyword evidence="10 12" id="KW-0186">Copper</keyword>
<feature type="transmembrane region" description="Helical" evidence="13">
    <location>
        <begin position="82"/>
        <end position="103"/>
    </location>
</feature>
<keyword evidence="13" id="KW-0472">Membrane</keyword>
<evidence type="ECO:0000256" key="11">
    <source>
        <dbReference type="ARBA" id="ARBA00049340"/>
    </source>
</evidence>
<feature type="domain" description="Plastocyanin-like" evidence="15">
    <location>
        <begin position="277"/>
        <end position="392"/>
    </location>
</feature>
<proteinExistence type="inferred from homology"/>
<feature type="transmembrane region" description="Helical" evidence="13">
    <location>
        <begin position="187"/>
        <end position="204"/>
    </location>
</feature>
<dbReference type="PANTHER" id="PTHR11709:SF394">
    <property type="entry name" value="FI03373P-RELATED"/>
    <property type="match status" value="1"/>
</dbReference>
<dbReference type="GO" id="GO:0005507">
    <property type="term" value="F:copper ion binding"/>
    <property type="evidence" value="ECO:0007669"/>
    <property type="project" value="InterPro"/>
</dbReference>
<dbReference type="AlphaFoldDB" id="A0AA48RFZ0"/>
<keyword evidence="17" id="KW-1185">Reference proteome</keyword>
<evidence type="ECO:0000259" key="15">
    <source>
        <dbReference type="Pfam" id="PF07732"/>
    </source>
</evidence>
<keyword evidence="9" id="KW-0560">Oxidoreductase</keyword>
<feature type="binding site" description="type 1 copper site" evidence="12">
    <location>
        <position position="329"/>
    </location>
    <ligand>
        <name>Cu cation</name>
        <dbReference type="ChEBI" id="CHEBI:23378"/>
        <label>1</label>
    </ligand>
</feature>
<dbReference type="RefSeq" id="WP_304415063.1">
    <property type="nucleotide sequence ID" value="NZ_OY569118.1"/>
</dbReference>
<evidence type="ECO:0000313" key="16">
    <source>
        <dbReference type="EMBL" id="CAJ1001234.1"/>
    </source>
</evidence>
<feature type="transmembrane region" description="Helical" evidence="13">
    <location>
        <begin position="49"/>
        <end position="76"/>
    </location>
</feature>
<feature type="transmembrane region" description="Helical" evidence="13">
    <location>
        <begin position="6"/>
        <end position="28"/>
    </location>
</feature>
<dbReference type="Proteomes" id="UP001189619">
    <property type="component" value="Chromosome"/>
</dbReference>
<dbReference type="EC" id="1.7.2.1" evidence="5"/>
<dbReference type="Pfam" id="PF07732">
    <property type="entry name" value="Cu-oxidase_3"/>
    <property type="match status" value="1"/>
</dbReference>
<protein>
    <recommendedName>
        <fullName evidence="6">Copper-containing nitrite reductase</fullName>
        <ecNumber evidence="5">1.7.2.1</ecNumber>
    </recommendedName>
</protein>
<evidence type="ECO:0000256" key="7">
    <source>
        <dbReference type="ARBA" id="ARBA00022723"/>
    </source>
</evidence>
<evidence type="ECO:0000259" key="14">
    <source>
        <dbReference type="Pfam" id="PF07731"/>
    </source>
</evidence>
<comment type="similarity">
    <text evidence="3">Belongs to the multicopper oxidase family.</text>
</comment>
<organism evidence="16 17">
    <name type="scientific">Brevibacillus aydinogluensis</name>
    <dbReference type="NCBI Taxonomy" id="927786"/>
    <lineage>
        <taxon>Bacteria</taxon>
        <taxon>Bacillati</taxon>
        <taxon>Bacillota</taxon>
        <taxon>Bacilli</taxon>
        <taxon>Bacillales</taxon>
        <taxon>Paenibacillaceae</taxon>
        <taxon>Brevibacillus</taxon>
    </lineage>
</organism>
<evidence type="ECO:0000256" key="5">
    <source>
        <dbReference type="ARBA" id="ARBA00011882"/>
    </source>
</evidence>
<dbReference type="EMBL" id="OY569118">
    <property type="protein sequence ID" value="CAJ1001234.1"/>
    <property type="molecule type" value="Genomic_DNA"/>
</dbReference>
<dbReference type="InterPro" id="IPR008972">
    <property type="entry name" value="Cupredoxin"/>
</dbReference>
<feature type="binding site" description="type 1 copper site" evidence="12">
    <location>
        <position position="369"/>
    </location>
    <ligand>
        <name>Cu cation</name>
        <dbReference type="ChEBI" id="CHEBI:23378"/>
        <label>1</label>
    </ligand>
</feature>
<evidence type="ECO:0000256" key="9">
    <source>
        <dbReference type="ARBA" id="ARBA00023002"/>
    </source>
</evidence>
<comment type="cofactor">
    <cofactor evidence="1 12">
        <name>Cu(+)</name>
        <dbReference type="ChEBI" id="CHEBI:49552"/>
    </cofactor>
</comment>
<evidence type="ECO:0000256" key="10">
    <source>
        <dbReference type="ARBA" id="ARBA00023008"/>
    </source>
</evidence>
<feature type="transmembrane region" description="Helical" evidence="13">
    <location>
        <begin position="149"/>
        <end position="166"/>
    </location>
</feature>
<dbReference type="Gene3D" id="2.60.40.420">
    <property type="entry name" value="Cupredoxins - blue copper proteins"/>
    <property type="match status" value="3"/>
</dbReference>
<dbReference type="CDD" id="cd04202">
    <property type="entry name" value="CuRO_D2_2dMcoN_like"/>
    <property type="match status" value="1"/>
</dbReference>
<gene>
    <name evidence="16" type="ORF">BSPP4475_02735</name>
</gene>
<name>A0AA48RFZ0_9BACL</name>
<keyword evidence="13" id="KW-1133">Transmembrane helix</keyword>
<comment type="cofactor">
    <cofactor evidence="2 12">
        <name>Cu(2+)</name>
        <dbReference type="ChEBI" id="CHEBI:29036"/>
    </cofactor>
</comment>
<evidence type="ECO:0000256" key="13">
    <source>
        <dbReference type="SAM" id="Phobius"/>
    </source>
</evidence>
<keyword evidence="8" id="KW-0677">Repeat</keyword>
<dbReference type="PRINTS" id="PR00695">
    <property type="entry name" value="CUNO2RDTASE"/>
</dbReference>
<sequence>MLEALYGLEFILLLALVIVWGLTGLAANRLKYVSFRQTGVSRWRKAVRVGVWAGFILLFLWGIVITIAYFTLGWYFVMDRVIVMLPLLALPAIFVARSALPFLKQNTVMTPKSLVFIAASIHTMAAGALLVLSLVMFDIPSIPDVRESTLYLAVLVGCAALLWLYHRRRVEIIRSRPQGILARVLRKTALASAAVVLLVAWFQWSLANSKFPESMAMIHPETFEYGGGSEIPSVVSSDHHGHHAVMPAGGSAAAVSVADLTGPRTGQPDKRFTLVAQKKTIQLASGHTVEAWTFNGQVPGPQLVVHEGDLVEVTLRNQDIEQGVTLHWHGVDVPNAEDGVAGLTQDAVMPGESHTYRFVVEETGSHWYHSHQVSSVQVAKGLFGAFIILPKRSDASSAGNGQTSGEEADVTVFAHDWETPDGETAVLHLPAPAQSQIIKPGTKVRLRLMNSASNTKIFSLHGTPFQVSAIDGWDIHKPGVVTDRRLKIGGGGRYDVTFTMPEHPVTLALDERESQAVVVFSKDGQGKADIRAGGPILDPLEYGAPAPAPIDDTAKFDREFLMVLDQIYLGNYNGSSNHLWAINGEVFPHTPTFVVEEGDLVKTRIVNRSFSEHPMHLHGHHVVVLSRNGKPYKGSPLVLDTVLVEPGETYEVAFRADNPGIWMDHCHILEHAALGMSMHLTYPNVTTPYTVGEASGNHPE</sequence>
<dbReference type="Pfam" id="PF07731">
    <property type="entry name" value="Cu-oxidase_2"/>
    <property type="match status" value="1"/>
</dbReference>
<evidence type="ECO:0000256" key="1">
    <source>
        <dbReference type="ARBA" id="ARBA00001960"/>
    </source>
</evidence>